<dbReference type="InterPro" id="IPR027450">
    <property type="entry name" value="AlkB-like"/>
</dbReference>
<keyword evidence="3" id="KW-0223">Dioxygenase</keyword>
<evidence type="ECO:0000256" key="4">
    <source>
        <dbReference type="ARBA" id="ARBA00023002"/>
    </source>
</evidence>
<proteinExistence type="inferred from homology"/>
<keyword evidence="9" id="KW-1185">Reference proteome</keyword>
<dbReference type="OrthoDB" id="6614653at2759"/>
<evidence type="ECO:0000256" key="6">
    <source>
        <dbReference type="PIRSR" id="PIRSR604574-2"/>
    </source>
</evidence>
<accession>A0A7J7NM27</accession>
<dbReference type="GO" id="GO:0035515">
    <property type="term" value="F:oxidative RNA demethylase activity"/>
    <property type="evidence" value="ECO:0007669"/>
    <property type="project" value="TreeGrafter"/>
</dbReference>
<organism evidence="8 9">
    <name type="scientific">Kingdonia uniflora</name>
    <dbReference type="NCBI Taxonomy" id="39325"/>
    <lineage>
        <taxon>Eukaryota</taxon>
        <taxon>Viridiplantae</taxon>
        <taxon>Streptophyta</taxon>
        <taxon>Embryophyta</taxon>
        <taxon>Tracheophyta</taxon>
        <taxon>Spermatophyta</taxon>
        <taxon>Magnoliopsida</taxon>
        <taxon>Ranunculales</taxon>
        <taxon>Circaeasteraceae</taxon>
        <taxon>Kingdonia</taxon>
    </lineage>
</organism>
<evidence type="ECO:0000259" key="7">
    <source>
        <dbReference type="Pfam" id="PF13532"/>
    </source>
</evidence>
<comment type="caution">
    <text evidence="8">The sequence shown here is derived from an EMBL/GenBank/DDBJ whole genome shotgun (WGS) entry which is preliminary data.</text>
</comment>
<keyword evidence="5 6" id="KW-0408">Iron</keyword>
<dbReference type="GO" id="GO:0008198">
    <property type="term" value="F:ferrous iron binding"/>
    <property type="evidence" value="ECO:0007669"/>
    <property type="project" value="TreeGrafter"/>
</dbReference>
<dbReference type="Gene3D" id="2.60.120.590">
    <property type="entry name" value="Alpha-ketoglutarate-dependent dioxygenase AlkB-like"/>
    <property type="match status" value="1"/>
</dbReference>
<dbReference type="GO" id="GO:0035516">
    <property type="term" value="F:broad specificity oxidative DNA demethylase activity"/>
    <property type="evidence" value="ECO:0007669"/>
    <property type="project" value="TreeGrafter"/>
</dbReference>
<evidence type="ECO:0000256" key="2">
    <source>
        <dbReference type="ARBA" id="ARBA00022723"/>
    </source>
</evidence>
<feature type="domain" description="Alpha-ketoglutarate-dependent dioxygenase AlkB-like" evidence="7">
    <location>
        <begin position="90"/>
        <end position="300"/>
    </location>
</feature>
<evidence type="ECO:0000256" key="5">
    <source>
        <dbReference type="ARBA" id="ARBA00023004"/>
    </source>
</evidence>
<protein>
    <recommendedName>
        <fullName evidence="7">Alpha-ketoglutarate-dependent dioxygenase AlkB-like domain-containing protein</fullName>
    </recommendedName>
</protein>
<keyword evidence="2 6" id="KW-0479">Metal-binding</keyword>
<evidence type="ECO:0000256" key="1">
    <source>
        <dbReference type="ARBA" id="ARBA00007879"/>
    </source>
</evidence>
<name>A0A7J7NM27_9MAGN</name>
<dbReference type="AlphaFoldDB" id="A0A7J7NM27"/>
<dbReference type="Proteomes" id="UP000541444">
    <property type="component" value="Unassembled WGS sequence"/>
</dbReference>
<feature type="binding site" evidence="6">
    <location>
        <position position="213"/>
    </location>
    <ligand>
        <name>Fe cation</name>
        <dbReference type="ChEBI" id="CHEBI:24875"/>
        <note>catalytic</note>
    </ligand>
</feature>
<gene>
    <name evidence="8" type="ORF">GIB67_011571</name>
</gene>
<dbReference type="InterPro" id="IPR037151">
    <property type="entry name" value="AlkB-like_sf"/>
</dbReference>
<feature type="binding site" evidence="6">
    <location>
        <position position="211"/>
    </location>
    <ligand>
        <name>Fe cation</name>
        <dbReference type="ChEBI" id="CHEBI:24875"/>
        <note>catalytic</note>
    </ligand>
</feature>
<dbReference type="GO" id="GO:0005737">
    <property type="term" value="C:cytoplasm"/>
    <property type="evidence" value="ECO:0007669"/>
    <property type="project" value="TreeGrafter"/>
</dbReference>
<dbReference type="GO" id="GO:0035513">
    <property type="term" value="P:oxidative RNA demethylation"/>
    <property type="evidence" value="ECO:0007669"/>
    <property type="project" value="TreeGrafter"/>
</dbReference>
<dbReference type="PANTHER" id="PTHR16557">
    <property type="entry name" value="ALKYLATED DNA REPAIR PROTEIN ALKB-RELATED"/>
    <property type="match status" value="1"/>
</dbReference>
<reference evidence="8 9" key="1">
    <citation type="journal article" date="2020" name="IScience">
        <title>Genome Sequencing of the Endangered Kingdonia uniflora (Circaeasteraceae, Ranunculales) Reveals Potential Mechanisms of Evolutionary Specialization.</title>
        <authorList>
            <person name="Sun Y."/>
            <person name="Deng T."/>
            <person name="Zhang A."/>
            <person name="Moore M.J."/>
            <person name="Landis J.B."/>
            <person name="Lin N."/>
            <person name="Zhang H."/>
            <person name="Zhang X."/>
            <person name="Huang J."/>
            <person name="Zhang X."/>
            <person name="Sun H."/>
            <person name="Wang H."/>
        </authorList>
    </citation>
    <scope>NUCLEOTIDE SEQUENCE [LARGE SCALE GENOMIC DNA]</scope>
    <source>
        <strain evidence="8">TB1705</strain>
        <tissue evidence="8">Leaf</tissue>
    </source>
</reference>
<comment type="cofactor">
    <cofactor evidence="6">
        <name>Fe(2+)</name>
        <dbReference type="ChEBI" id="CHEBI:29033"/>
    </cofactor>
    <text evidence="6">Binds 1 Fe(2+) ion per subunit.</text>
</comment>
<evidence type="ECO:0000313" key="8">
    <source>
        <dbReference type="EMBL" id="KAF6168186.1"/>
    </source>
</evidence>
<dbReference type="EMBL" id="JACGCM010000704">
    <property type="protein sequence ID" value="KAF6168186.1"/>
    <property type="molecule type" value="Genomic_DNA"/>
</dbReference>
<dbReference type="SUPFAM" id="SSF51197">
    <property type="entry name" value="Clavaminate synthase-like"/>
    <property type="match status" value="1"/>
</dbReference>
<comment type="similarity">
    <text evidence="1">Belongs to the alkB family.</text>
</comment>
<evidence type="ECO:0000256" key="3">
    <source>
        <dbReference type="ARBA" id="ARBA00022964"/>
    </source>
</evidence>
<dbReference type="InterPro" id="IPR004574">
    <property type="entry name" value="Alkb"/>
</dbReference>
<dbReference type="Pfam" id="PF13532">
    <property type="entry name" value="2OG-FeII_Oxy_2"/>
    <property type="match status" value="1"/>
</dbReference>
<dbReference type="PANTHER" id="PTHR16557:SF2">
    <property type="entry name" value="NUCLEIC ACID DIOXYGENASE ALKBH1"/>
    <property type="match status" value="1"/>
</dbReference>
<keyword evidence="4" id="KW-0560">Oxidoreductase</keyword>
<evidence type="ECO:0000313" key="9">
    <source>
        <dbReference type="Proteomes" id="UP000541444"/>
    </source>
</evidence>
<sequence length="303" mass="33945">MAFRVLSPLRGRTITHVFTKPFATTPRLTSTAPRNFFLQKSASFSSTCNGSFDICAAFEAPSAPFEARKDLEMQQQSQPKDIEQVYLRPGMVLLKNFVGNDDQINILKQCRELGIGPGGFYRPTPTSVEMRMCLGMIWDARAKQYAAQQLFEGEDPLVIPEEFKTLVQTAIETSHELCDEDNVSIEEIPAMVPDIGVVSFYKDAPKKRVLHQDKYESDFTITYKGSPVVSICIGDSAKFVYGDSHNVDKAKKVIVESGDVIMFGGPSRRIYHGISIIHGTTPRFLAEKANLRRGLLNLTFKEY</sequence>
<feature type="binding site" evidence="6">
    <location>
        <position position="272"/>
    </location>
    <ligand>
        <name>Fe cation</name>
        <dbReference type="ChEBI" id="CHEBI:24875"/>
        <note>catalytic</note>
    </ligand>
</feature>